<accession>A0A1B1UD08</accession>
<dbReference type="InterPro" id="IPR008711">
    <property type="entry name" value="Recombinase_NinB"/>
</dbReference>
<dbReference type="Proteomes" id="UP000092839">
    <property type="component" value="Chromosome"/>
</dbReference>
<evidence type="ECO:0000313" key="2">
    <source>
        <dbReference type="Proteomes" id="UP000092839"/>
    </source>
</evidence>
<dbReference type="RefSeq" id="WP_065727938.1">
    <property type="nucleotide sequence ID" value="NZ_CP016428.1"/>
</dbReference>
<reference evidence="1 2" key="1">
    <citation type="submission" date="2016-07" db="EMBL/GenBank/DDBJ databases">
        <title>Complete genome sequence of Bradyrhizobium icense LMTR 13T, a potential inoculant strain isolated from lima bean (Phaseolus lunatus) in Peru.</title>
        <authorList>
            <person name="Ormeno-Orrillo E."/>
            <person name="Duran D."/>
            <person name="Rogel M.A."/>
            <person name="Rey L."/>
            <person name="Imperial J."/>
            <person name="Ruiz-Argueso T."/>
            <person name="Martinez-Romero E."/>
        </authorList>
    </citation>
    <scope>NUCLEOTIDE SEQUENCE [LARGE SCALE GENOMIC DNA]</scope>
    <source>
        <strain evidence="1 2">LMTR 13</strain>
    </source>
</reference>
<dbReference type="InterPro" id="IPR036619">
    <property type="entry name" value="NinB_sf"/>
</dbReference>
<dbReference type="EMBL" id="CP016428">
    <property type="protein sequence ID" value="ANW00662.1"/>
    <property type="molecule type" value="Genomic_DNA"/>
</dbReference>
<evidence type="ECO:0000313" key="1">
    <source>
        <dbReference type="EMBL" id="ANW00662.1"/>
    </source>
</evidence>
<dbReference type="KEGG" id="bic:LMTR13_11285"/>
<dbReference type="OrthoDB" id="7210800at2"/>
<protein>
    <submittedName>
        <fullName evidence="1">NinB family protein</fullName>
    </submittedName>
</protein>
<organism evidence="1 2">
    <name type="scientific">Bradyrhizobium icense</name>
    <dbReference type="NCBI Taxonomy" id="1274631"/>
    <lineage>
        <taxon>Bacteria</taxon>
        <taxon>Pseudomonadati</taxon>
        <taxon>Pseudomonadota</taxon>
        <taxon>Alphaproteobacteria</taxon>
        <taxon>Hyphomicrobiales</taxon>
        <taxon>Nitrobacteraceae</taxon>
        <taxon>Bradyrhizobium</taxon>
    </lineage>
</organism>
<dbReference type="Pfam" id="PF05772">
    <property type="entry name" value="NinB"/>
    <property type="match status" value="1"/>
</dbReference>
<sequence length="133" mass="15136">MSRAQVTLCGRVDRERAANWVWKMPAGTRVTFKESKRTKDQNDKMWAMLTEVATQLAWHGQKLAPDDWKILFLDALNREMRPVPSLNGEGVVNLGRSSSNLSKHEFCDLIELIHEFGARHGVVFRDQNATEAA</sequence>
<dbReference type="Gene3D" id="1.10.3790.10">
    <property type="entry name" value="NinB"/>
    <property type="match status" value="1"/>
</dbReference>
<proteinExistence type="predicted"/>
<gene>
    <name evidence="1" type="ORF">LMTR13_11285</name>
</gene>
<dbReference type="AlphaFoldDB" id="A0A1B1UD08"/>
<dbReference type="STRING" id="1274631.LMTR13_11285"/>
<name>A0A1B1UD08_9BRAD</name>
<keyword evidence="2" id="KW-1185">Reference proteome</keyword>
<dbReference type="SUPFAM" id="SSF103370">
    <property type="entry name" value="NinB"/>
    <property type="match status" value="1"/>
</dbReference>